<dbReference type="InterPro" id="IPR002302">
    <property type="entry name" value="Leu-tRNA-ligase"/>
</dbReference>
<dbReference type="GO" id="GO:0004823">
    <property type="term" value="F:leucine-tRNA ligase activity"/>
    <property type="evidence" value="ECO:0007669"/>
    <property type="project" value="UniProtKB-UniRule"/>
</dbReference>
<evidence type="ECO:0000313" key="17">
    <source>
        <dbReference type="Proteomes" id="UP000295453"/>
    </source>
</evidence>
<evidence type="ECO:0000256" key="1">
    <source>
        <dbReference type="ARBA" id="ARBA00005594"/>
    </source>
</evidence>
<dbReference type="InterPro" id="IPR013155">
    <property type="entry name" value="M/V/L/I-tRNA-synth_anticd-bd"/>
</dbReference>
<dbReference type="GO" id="GO:0005524">
    <property type="term" value="F:ATP binding"/>
    <property type="evidence" value="ECO:0007669"/>
    <property type="project" value="UniProtKB-UniRule"/>
</dbReference>
<dbReference type="SUPFAM" id="SSF52374">
    <property type="entry name" value="Nucleotidylyl transferase"/>
    <property type="match status" value="1"/>
</dbReference>
<keyword evidence="7 9" id="KW-0030">Aminoacyl-tRNA synthetase</keyword>
<evidence type="ECO:0000256" key="4">
    <source>
        <dbReference type="ARBA" id="ARBA00022741"/>
    </source>
</evidence>
<dbReference type="AlphaFoldDB" id="A0A4R1CBK2"/>
<dbReference type="SUPFAM" id="SSF50677">
    <property type="entry name" value="ValRS/IleRS/LeuRS editing domain"/>
    <property type="match status" value="1"/>
</dbReference>
<protein>
    <recommendedName>
        <fullName evidence="9">Leucine--tRNA ligase</fullName>
        <ecNumber evidence="9">6.1.1.4</ecNumber>
    </recommendedName>
    <alternativeName>
        <fullName evidence="9">Leucyl-tRNA synthetase</fullName>
        <shortName evidence="9">LeuRS</shortName>
    </alternativeName>
</protein>
<dbReference type="HAMAP" id="MF_00049_B">
    <property type="entry name" value="Leu_tRNA_synth_B"/>
    <property type="match status" value="1"/>
</dbReference>
<dbReference type="Proteomes" id="UP000295453">
    <property type="component" value="Unassembled WGS sequence"/>
</dbReference>
<keyword evidence="5 9" id="KW-0067">ATP-binding</keyword>
<feature type="compositionally biased region" description="Polar residues" evidence="11">
    <location>
        <begin position="68"/>
        <end position="88"/>
    </location>
</feature>
<feature type="domain" description="Methionyl/Valyl/Leucyl/Isoleucyl-tRNA synthetase anticodon-binding" evidence="13">
    <location>
        <begin position="725"/>
        <end position="846"/>
    </location>
</feature>
<dbReference type="InterPro" id="IPR009080">
    <property type="entry name" value="tRNAsynth_Ia_anticodon-bd"/>
</dbReference>
<dbReference type="PROSITE" id="PS00178">
    <property type="entry name" value="AA_TRNA_LIGASE_I"/>
    <property type="match status" value="1"/>
</dbReference>
<dbReference type="FunFam" id="1.10.730.10:FF:000002">
    <property type="entry name" value="Leucine--tRNA ligase"/>
    <property type="match status" value="1"/>
</dbReference>
<feature type="domain" description="Leucyl-tRNA synthetase editing" evidence="15">
    <location>
        <begin position="313"/>
        <end position="466"/>
    </location>
</feature>
<dbReference type="InterPro" id="IPR009008">
    <property type="entry name" value="Val/Leu/Ile-tRNA-synth_edit"/>
</dbReference>
<keyword evidence="6 9" id="KW-0648">Protein biosynthesis</keyword>
<dbReference type="GO" id="GO:0002161">
    <property type="term" value="F:aminoacyl-tRNA deacylase activity"/>
    <property type="evidence" value="ECO:0007669"/>
    <property type="project" value="InterPro"/>
</dbReference>
<organism evidence="16 17">
    <name type="scientific">Nocardioides jejuensis</name>
    <dbReference type="NCBI Taxonomy" id="2502782"/>
    <lineage>
        <taxon>Bacteria</taxon>
        <taxon>Bacillati</taxon>
        <taxon>Actinomycetota</taxon>
        <taxon>Actinomycetes</taxon>
        <taxon>Propionibacteriales</taxon>
        <taxon>Nocardioidaceae</taxon>
        <taxon>Nocardioides</taxon>
    </lineage>
</organism>
<dbReference type="Pfam" id="PF00133">
    <property type="entry name" value="tRNA-synt_1"/>
    <property type="match status" value="1"/>
</dbReference>
<dbReference type="GO" id="GO:0006429">
    <property type="term" value="P:leucyl-tRNA aminoacylation"/>
    <property type="evidence" value="ECO:0007669"/>
    <property type="project" value="UniProtKB-UniRule"/>
</dbReference>
<keyword evidence="2 9" id="KW-0963">Cytoplasm</keyword>
<feature type="binding site" evidence="9">
    <location>
        <position position="652"/>
    </location>
    <ligand>
        <name>ATP</name>
        <dbReference type="ChEBI" id="CHEBI:30616"/>
    </ligand>
</feature>
<evidence type="ECO:0000259" key="13">
    <source>
        <dbReference type="Pfam" id="PF08264"/>
    </source>
</evidence>
<dbReference type="PRINTS" id="PR00985">
    <property type="entry name" value="TRNASYNTHLEU"/>
</dbReference>
<evidence type="ECO:0000256" key="3">
    <source>
        <dbReference type="ARBA" id="ARBA00022598"/>
    </source>
</evidence>
<dbReference type="NCBIfam" id="TIGR00396">
    <property type="entry name" value="leuS_bact"/>
    <property type="match status" value="1"/>
</dbReference>
<evidence type="ECO:0000259" key="15">
    <source>
        <dbReference type="Pfam" id="PF13603"/>
    </source>
</evidence>
<evidence type="ECO:0000256" key="7">
    <source>
        <dbReference type="ARBA" id="ARBA00023146"/>
    </source>
</evidence>
<proteinExistence type="inferred from homology"/>
<dbReference type="Gene3D" id="3.40.50.620">
    <property type="entry name" value="HUPs"/>
    <property type="match status" value="2"/>
</dbReference>
<feature type="domain" description="Methionyl/Leucyl tRNA synthetase" evidence="14">
    <location>
        <begin position="129"/>
        <end position="276"/>
    </location>
</feature>
<comment type="subcellular location">
    <subcellularLocation>
        <location evidence="9">Cytoplasm</location>
    </subcellularLocation>
</comment>
<dbReference type="PANTHER" id="PTHR43740:SF2">
    <property type="entry name" value="LEUCINE--TRNA LIGASE, MITOCHONDRIAL"/>
    <property type="match status" value="1"/>
</dbReference>
<dbReference type="EMBL" id="SJZJ01000012">
    <property type="protein sequence ID" value="TCJ28091.1"/>
    <property type="molecule type" value="Genomic_DNA"/>
</dbReference>
<dbReference type="CDD" id="cd00812">
    <property type="entry name" value="LeuRS_core"/>
    <property type="match status" value="1"/>
</dbReference>
<feature type="domain" description="Aminoacyl-tRNA synthetase class Ia" evidence="12">
    <location>
        <begin position="486"/>
        <end position="686"/>
    </location>
</feature>
<feature type="short sequence motif" description="'HIGH' region" evidence="9">
    <location>
        <begin position="132"/>
        <end position="142"/>
    </location>
</feature>
<name>A0A4R1CBK2_9ACTN</name>
<accession>A0A4R1CBK2</accession>
<dbReference type="OrthoDB" id="9810365at2"/>
<sequence length="885" mass="97157">MGREGSPRKPRRDLGHTQGLDRGRCQSLLPSTTKSRPIRPKCPNGRGGRATGARGRRGQRAAPVGSPVVSTPVQSPENPSGHESTQDVATYDVEATQAKWLERWDALDLFRADDAVALSGEKPTYYALTMFPYPSGDLHMGHAEVMALHDVVARYKKFRGFEVLNPMGWDSFGLPAENAAIKRDEHPAVYTYANIETQYDSFKKYGLAFDWNRRLHTSDPEYYRWTQWLFLKFREQGLAYRKNSPVNWCPNDQTVLANEQVLGDGTCERCGAEVTKKELTQWYFKTTHYAQELLDCLDDLQDNWIAKVANAQRNWIGRSEGAHVSFDVAGHEPIKVFTTRPDTLPGATFMVVAADAKLAASLVTDAQRPALEAYLDEVKKASDIDRLATDRPKTGVDLGVTATNPLTGAQIPVWASDYVLADYGTGAIMAVPAHDERDREFAEKFGLPVVSVYDEDAAYDKAAEISSAIAKIEASGHGEGTINYRLRDWLLSRQRYWGAPIPIIHCPVDGEVAVPEDQLPVVLPELSGAALKPKGTSPLGGATEWVNVACPTCGGPAQRDTDTMDTFVDSSWYFFRYLSPNDDTQAFDPALAEAWGPVDFYLGGDEHAVLHLLYSRFFTKALRDMGLITWDEPFSSYLSQGKVINNGKKMSKSLGNGINLGEQIEKFGVDAVRLTLVFASPPEDNIDWADVSPEASLKFIKRAWRLAGDVTSSPGIDPASGDVALRRVTHKTIHECADLLERHRFNVVVARTMELVNATRKAIDNPSIGGADAAVREAVEAVAILLSLVTPYAAEEMWELLGHAPSVAQAAWPTVDEALLVDDTVTAVVQIQGKVRGRLEVSPSISEADLEAAALADPAVQRALEGKTVRKVIVRAPKLVNIVAG</sequence>
<evidence type="ECO:0000256" key="6">
    <source>
        <dbReference type="ARBA" id="ARBA00022917"/>
    </source>
</evidence>
<dbReference type="InterPro" id="IPR025709">
    <property type="entry name" value="Leu_tRNA-synth_edit"/>
</dbReference>
<dbReference type="EC" id="6.1.1.4" evidence="9"/>
<evidence type="ECO:0000256" key="11">
    <source>
        <dbReference type="SAM" id="MobiDB-lite"/>
    </source>
</evidence>
<feature type="region of interest" description="Disordered" evidence="11">
    <location>
        <begin position="1"/>
        <end position="88"/>
    </location>
</feature>
<evidence type="ECO:0000313" key="16">
    <source>
        <dbReference type="EMBL" id="TCJ28091.1"/>
    </source>
</evidence>
<dbReference type="FunFam" id="3.40.50.620:FF:000056">
    <property type="entry name" value="Leucine--tRNA ligase"/>
    <property type="match status" value="1"/>
</dbReference>
<keyword evidence="17" id="KW-1185">Reference proteome</keyword>
<reference evidence="16 17" key="1">
    <citation type="submission" date="2019-03" db="EMBL/GenBank/DDBJ databases">
        <authorList>
            <person name="Kim M.K.M."/>
        </authorList>
    </citation>
    <scope>NUCLEOTIDE SEQUENCE [LARGE SCALE GENOMIC DNA]</scope>
    <source>
        <strain evidence="16 17">18JY15-6</strain>
    </source>
</reference>
<dbReference type="SUPFAM" id="SSF47323">
    <property type="entry name" value="Anticodon-binding domain of a subclass of class I aminoacyl-tRNA synthetases"/>
    <property type="match status" value="1"/>
</dbReference>
<evidence type="ECO:0000256" key="2">
    <source>
        <dbReference type="ARBA" id="ARBA00022490"/>
    </source>
</evidence>
<evidence type="ECO:0000256" key="8">
    <source>
        <dbReference type="ARBA" id="ARBA00047469"/>
    </source>
</evidence>
<keyword evidence="3 9" id="KW-0436">Ligase</keyword>
<dbReference type="CDD" id="cd07958">
    <property type="entry name" value="Anticodon_Ia_Leu_BEm"/>
    <property type="match status" value="1"/>
</dbReference>
<dbReference type="Pfam" id="PF13603">
    <property type="entry name" value="tRNA-synt_1_2"/>
    <property type="match status" value="1"/>
</dbReference>
<dbReference type="InterPro" id="IPR015413">
    <property type="entry name" value="Methionyl/Leucyl_tRNA_Synth"/>
</dbReference>
<dbReference type="InterPro" id="IPR002300">
    <property type="entry name" value="aa-tRNA-synth_Ia"/>
</dbReference>
<feature type="short sequence motif" description="'KMSKS' region" evidence="9">
    <location>
        <begin position="649"/>
        <end position="653"/>
    </location>
</feature>
<dbReference type="Gene3D" id="3.10.20.590">
    <property type="match status" value="1"/>
</dbReference>
<dbReference type="InterPro" id="IPR014729">
    <property type="entry name" value="Rossmann-like_a/b/a_fold"/>
</dbReference>
<keyword evidence="4 9" id="KW-0547">Nucleotide-binding</keyword>
<dbReference type="PANTHER" id="PTHR43740">
    <property type="entry name" value="LEUCYL-TRNA SYNTHETASE"/>
    <property type="match status" value="1"/>
</dbReference>
<comment type="catalytic activity">
    <reaction evidence="8 9">
        <text>tRNA(Leu) + L-leucine + ATP = L-leucyl-tRNA(Leu) + AMP + diphosphate</text>
        <dbReference type="Rhea" id="RHEA:11688"/>
        <dbReference type="Rhea" id="RHEA-COMP:9613"/>
        <dbReference type="Rhea" id="RHEA-COMP:9622"/>
        <dbReference type="ChEBI" id="CHEBI:30616"/>
        <dbReference type="ChEBI" id="CHEBI:33019"/>
        <dbReference type="ChEBI" id="CHEBI:57427"/>
        <dbReference type="ChEBI" id="CHEBI:78442"/>
        <dbReference type="ChEBI" id="CHEBI:78494"/>
        <dbReference type="ChEBI" id="CHEBI:456215"/>
        <dbReference type="EC" id="6.1.1.4"/>
    </reaction>
</comment>
<evidence type="ECO:0000256" key="10">
    <source>
        <dbReference type="RuleBase" id="RU363035"/>
    </source>
</evidence>
<dbReference type="Pfam" id="PF09334">
    <property type="entry name" value="tRNA-synt_1g"/>
    <property type="match status" value="1"/>
</dbReference>
<dbReference type="GO" id="GO:0005829">
    <property type="term" value="C:cytosol"/>
    <property type="evidence" value="ECO:0007669"/>
    <property type="project" value="TreeGrafter"/>
</dbReference>
<evidence type="ECO:0000256" key="5">
    <source>
        <dbReference type="ARBA" id="ARBA00022840"/>
    </source>
</evidence>
<dbReference type="Pfam" id="PF08264">
    <property type="entry name" value="Anticodon_1"/>
    <property type="match status" value="1"/>
</dbReference>
<dbReference type="InterPro" id="IPR001412">
    <property type="entry name" value="aa-tRNA-synth_I_CS"/>
</dbReference>
<evidence type="ECO:0000259" key="12">
    <source>
        <dbReference type="Pfam" id="PF00133"/>
    </source>
</evidence>
<evidence type="ECO:0000256" key="9">
    <source>
        <dbReference type="HAMAP-Rule" id="MF_00049"/>
    </source>
</evidence>
<evidence type="ECO:0000259" key="14">
    <source>
        <dbReference type="Pfam" id="PF09334"/>
    </source>
</evidence>
<comment type="caution">
    <text evidence="16">The sequence shown here is derived from an EMBL/GenBank/DDBJ whole genome shotgun (WGS) entry which is preliminary data.</text>
</comment>
<gene>
    <name evidence="9" type="primary">leuS</name>
    <name evidence="16" type="ORF">EPD65_08895</name>
</gene>
<comment type="similarity">
    <text evidence="1 9 10">Belongs to the class-I aminoacyl-tRNA synthetase family.</text>
</comment>
<feature type="compositionally biased region" description="Basic and acidic residues" evidence="11">
    <location>
        <begin position="1"/>
        <end position="24"/>
    </location>
</feature>
<dbReference type="Gene3D" id="1.10.730.10">
    <property type="entry name" value="Isoleucyl-tRNA Synthetase, Domain 1"/>
    <property type="match status" value="2"/>
</dbReference>
<dbReference type="FunFam" id="3.40.50.620:FF:000003">
    <property type="entry name" value="Leucine--tRNA ligase"/>
    <property type="match status" value="1"/>
</dbReference>